<feature type="region of interest" description="Disordered" evidence="4">
    <location>
        <begin position="46"/>
        <end position="75"/>
    </location>
</feature>
<evidence type="ECO:0000256" key="3">
    <source>
        <dbReference type="ARBA" id="ARBA00023163"/>
    </source>
</evidence>
<evidence type="ECO:0000256" key="2">
    <source>
        <dbReference type="ARBA" id="ARBA00023015"/>
    </source>
</evidence>
<reference evidence="5 6" key="1">
    <citation type="journal article" date="2018" name="Science">
        <title>The opium poppy genome and morphinan production.</title>
        <authorList>
            <person name="Guo L."/>
            <person name="Winzer T."/>
            <person name="Yang X."/>
            <person name="Li Y."/>
            <person name="Ning Z."/>
            <person name="He Z."/>
            <person name="Teodor R."/>
            <person name="Lu Y."/>
            <person name="Bowser T.A."/>
            <person name="Graham I.A."/>
            <person name="Ye K."/>
        </authorList>
    </citation>
    <scope>NUCLEOTIDE SEQUENCE [LARGE SCALE GENOMIC DNA]</scope>
    <source>
        <strain evidence="6">cv. HN1</strain>
        <tissue evidence="5">Leaves</tissue>
    </source>
</reference>
<dbReference type="OrthoDB" id="1926221at2759"/>
<evidence type="ECO:0000256" key="4">
    <source>
        <dbReference type="SAM" id="MobiDB-lite"/>
    </source>
</evidence>
<dbReference type="PANTHER" id="PTHR33388:SF1">
    <property type="entry name" value="PROTEIN SPEAR2"/>
    <property type="match status" value="1"/>
</dbReference>
<evidence type="ECO:0000313" key="5">
    <source>
        <dbReference type="EMBL" id="RZC46633.1"/>
    </source>
</evidence>
<dbReference type="AlphaFoldDB" id="A0A4Y7ICI6"/>
<dbReference type="PANTHER" id="PTHR33388">
    <property type="entry name" value="OS01G0212500 PROTEIN"/>
    <property type="match status" value="1"/>
</dbReference>
<protein>
    <submittedName>
        <fullName evidence="5">Uncharacterized protein</fullName>
    </submittedName>
</protein>
<keyword evidence="6" id="KW-1185">Reference proteome</keyword>
<gene>
    <name evidence="5" type="ORF">C5167_039582</name>
</gene>
<dbReference type="Proteomes" id="UP000316621">
    <property type="component" value="Chromosome 1"/>
</dbReference>
<evidence type="ECO:0000313" key="6">
    <source>
        <dbReference type="Proteomes" id="UP000316621"/>
    </source>
</evidence>
<evidence type="ECO:0000256" key="1">
    <source>
        <dbReference type="ARBA" id="ARBA00022491"/>
    </source>
</evidence>
<organism evidence="5 6">
    <name type="scientific">Papaver somniferum</name>
    <name type="common">Opium poppy</name>
    <dbReference type="NCBI Taxonomy" id="3469"/>
    <lineage>
        <taxon>Eukaryota</taxon>
        <taxon>Viridiplantae</taxon>
        <taxon>Streptophyta</taxon>
        <taxon>Embryophyta</taxon>
        <taxon>Tracheophyta</taxon>
        <taxon>Spermatophyta</taxon>
        <taxon>Magnoliopsida</taxon>
        <taxon>Ranunculales</taxon>
        <taxon>Papaveraceae</taxon>
        <taxon>Papaveroideae</taxon>
        <taxon>Papaver</taxon>
    </lineage>
</organism>
<dbReference type="OMA" id="TPNFREG"/>
<proteinExistence type="predicted"/>
<sequence>MAQEEEQQRCSNSNSGGGKISKKVKTKKIPQRGLGVAQLEKIRLEEQQKKDTSVFVPSLLPQNHQSSSSSVSSISFSQSSSTINNVSTSSSTSLFRSQPSIPFTNFNLYIPPPPPPPPPQPTSLPKTNTFYGYPLPEGSENGGSSYSSSAMGVSCAFDVDGRNVDPNRFTIGSHTNTIWPPINIQQQSKYQQHQPPFSRVNVSLPTSSSSGLNIQMEPPSNQSFYNNYAASQLWPEEDKMVGMKRPWPFTMDNPPLSSFSYKLPNFGPQIYRLDESSSCVSGNMFNFEPGNTIFREGPSNSAPPLLAERRRSLFEMNPAKGPKEGGVLERDFLSLGPPPTNSSLTSFKAKHPLVFPVPPPHQDFAEFDIPPFQMYNEEEHHQPPYSFFPPKGQHVSNMASKSKDQRGEAGDSLDLSLRL</sequence>
<keyword evidence="3" id="KW-0804">Transcription</keyword>
<dbReference type="GO" id="GO:0003700">
    <property type="term" value="F:DNA-binding transcription factor activity"/>
    <property type="evidence" value="ECO:0007669"/>
    <property type="project" value="InterPro"/>
</dbReference>
<dbReference type="Gramene" id="RZC46633">
    <property type="protein sequence ID" value="RZC46633"/>
    <property type="gene ID" value="C5167_039582"/>
</dbReference>
<feature type="compositionally biased region" description="Basic residues" evidence="4">
    <location>
        <begin position="20"/>
        <end position="30"/>
    </location>
</feature>
<accession>A0A4Y7ICI6</accession>
<feature type="region of interest" description="Disordered" evidence="4">
    <location>
        <begin position="378"/>
        <end position="419"/>
    </location>
</feature>
<dbReference type="EMBL" id="CM010715">
    <property type="protein sequence ID" value="RZC46633.1"/>
    <property type="molecule type" value="Genomic_DNA"/>
</dbReference>
<dbReference type="InterPro" id="IPR040356">
    <property type="entry name" value="SPEAR"/>
</dbReference>
<feature type="compositionally biased region" description="Low complexity" evidence="4">
    <location>
        <begin position="57"/>
        <end position="75"/>
    </location>
</feature>
<keyword evidence="2" id="KW-0805">Transcription regulation</keyword>
<keyword evidence="1" id="KW-0678">Repressor</keyword>
<feature type="region of interest" description="Disordered" evidence="4">
    <location>
        <begin position="1"/>
        <end position="34"/>
    </location>
</feature>
<name>A0A4Y7ICI6_PAPSO</name>